<gene>
    <name evidence="1" type="ORF">Q9312_00975</name>
</gene>
<evidence type="ECO:0000313" key="1">
    <source>
        <dbReference type="EMBL" id="WMS87516.1"/>
    </source>
</evidence>
<sequence length="183" mass="20673">MIIYKVENDVEKFSIALPMNDSIWEANTLVFNGSSKKGSWKDIDFFLQDKRLEIPNCIYIAPGAIAFDEAAADSLIDILEMSGELLPVTIDGKAYFLHNITEVVGALDEEKTSWDIIDGVKIDILKYCFLPNRLSESSLFKIPNLNSIDIFAYSHGKDLSDEFVFRYNQANLKGLKFIQVFSA</sequence>
<dbReference type="RefSeq" id="WP_309202657.1">
    <property type="nucleotide sequence ID" value="NZ_CP133548.1"/>
</dbReference>
<keyword evidence="2" id="KW-1185">Reference proteome</keyword>
<dbReference type="EMBL" id="CP133548">
    <property type="protein sequence ID" value="WMS87516.1"/>
    <property type="molecule type" value="Genomic_DNA"/>
</dbReference>
<dbReference type="KEGG" id="plei:Q9312_00975"/>
<name>A0AA51RTP5_9GAMM</name>
<protein>
    <submittedName>
        <fullName evidence="1">Uncharacterized protein</fullName>
    </submittedName>
</protein>
<accession>A0AA51RTP5</accession>
<evidence type="ECO:0000313" key="2">
    <source>
        <dbReference type="Proteomes" id="UP001239782"/>
    </source>
</evidence>
<dbReference type="Proteomes" id="UP001239782">
    <property type="component" value="Chromosome"/>
</dbReference>
<reference evidence="1 2" key="1">
    <citation type="submission" date="2023-08" db="EMBL/GenBank/DDBJ databases">
        <title>Pleionea litopenaei sp. nov., isolated from stomach of juvenile Litopenaeus vannamei.</title>
        <authorList>
            <person name="Rho A.M."/>
            <person name="Hwang C.Y."/>
        </authorList>
    </citation>
    <scope>NUCLEOTIDE SEQUENCE [LARGE SCALE GENOMIC DNA]</scope>
    <source>
        <strain evidence="1 2">HL-JVS1</strain>
    </source>
</reference>
<organism evidence="1 2">
    <name type="scientific">Pleionea litopenaei</name>
    <dbReference type="NCBI Taxonomy" id="3070815"/>
    <lineage>
        <taxon>Bacteria</taxon>
        <taxon>Pseudomonadati</taxon>
        <taxon>Pseudomonadota</taxon>
        <taxon>Gammaproteobacteria</taxon>
        <taxon>Oceanospirillales</taxon>
        <taxon>Pleioneaceae</taxon>
        <taxon>Pleionea</taxon>
    </lineage>
</organism>
<proteinExistence type="predicted"/>
<dbReference type="AlphaFoldDB" id="A0AA51RTP5"/>